<dbReference type="EMBL" id="OC317899">
    <property type="protein sequence ID" value="CAD7399663.1"/>
    <property type="molecule type" value="Genomic_DNA"/>
</dbReference>
<dbReference type="AlphaFoldDB" id="A0A7R9CQX5"/>
<evidence type="ECO:0000256" key="1">
    <source>
        <dbReference type="SAM" id="MobiDB-lite"/>
    </source>
</evidence>
<organism evidence="2">
    <name type="scientific">Timema cristinae</name>
    <name type="common">Walking stick</name>
    <dbReference type="NCBI Taxonomy" id="61476"/>
    <lineage>
        <taxon>Eukaryota</taxon>
        <taxon>Metazoa</taxon>
        <taxon>Ecdysozoa</taxon>
        <taxon>Arthropoda</taxon>
        <taxon>Hexapoda</taxon>
        <taxon>Insecta</taxon>
        <taxon>Pterygota</taxon>
        <taxon>Neoptera</taxon>
        <taxon>Polyneoptera</taxon>
        <taxon>Phasmatodea</taxon>
        <taxon>Timematodea</taxon>
        <taxon>Timematoidea</taxon>
        <taxon>Timematidae</taxon>
        <taxon>Timema</taxon>
    </lineage>
</organism>
<proteinExistence type="predicted"/>
<sequence>MDQTFEELMADDPSPSIYKNNNTGMEFMSPKHFKNLVGVSPEVSTEELDRIIDDGIANFELSLYALEEKKFKELTIDLDFKVPLSHTVEKSFNS</sequence>
<gene>
    <name evidence="2" type="ORF">TCEB3V08_LOCUS5120</name>
</gene>
<protein>
    <submittedName>
        <fullName evidence="2">Uncharacterized protein</fullName>
    </submittedName>
</protein>
<name>A0A7R9CQX5_TIMCR</name>
<evidence type="ECO:0000313" key="2">
    <source>
        <dbReference type="EMBL" id="CAD7399663.1"/>
    </source>
</evidence>
<reference evidence="2" key="1">
    <citation type="submission" date="2020-11" db="EMBL/GenBank/DDBJ databases">
        <authorList>
            <person name="Tran Van P."/>
        </authorList>
    </citation>
    <scope>NUCLEOTIDE SEQUENCE</scope>
</reference>
<feature type="region of interest" description="Disordered" evidence="1">
    <location>
        <begin position="1"/>
        <end position="21"/>
    </location>
</feature>
<feature type="compositionally biased region" description="Acidic residues" evidence="1">
    <location>
        <begin position="1"/>
        <end position="10"/>
    </location>
</feature>
<accession>A0A7R9CQX5</accession>